<dbReference type="InterPro" id="IPR002545">
    <property type="entry name" value="CheW-lke_dom"/>
</dbReference>
<dbReference type="Gene3D" id="1.20.120.160">
    <property type="entry name" value="HPT domain"/>
    <property type="match status" value="1"/>
</dbReference>
<evidence type="ECO:0000313" key="10">
    <source>
        <dbReference type="EMBL" id="QJR35961.1"/>
    </source>
</evidence>
<dbReference type="InterPro" id="IPR051315">
    <property type="entry name" value="Bact_Chemotaxis_CheA"/>
</dbReference>
<evidence type="ECO:0000256" key="5">
    <source>
        <dbReference type="ARBA" id="ARBA00022777"/>
    </source>
</evidence>
<dbReference type="SMART" id="SM01231">
    <property type="entry name" value="H-kinase_dim"/>
    <property type="match status" value="1"/>
</dbReference>
<sequence>MDGVNDTAEIVKDFLIESLEGLDQVDQDLMDLEREGPDAERIGRIFRCVHTLKGTCGFLGFSVLESVTHVGENLLVELRDGTTAVTPEVVDALLALVDAIRLMLNLIEQTGTDGEPTFQALIARLTALTREHADAHGAAAAAAASMPTSETAEGTHPPIGELMVARGDVTASDVSAALHEQEQSDALLGEILVQRGYTSPAAVREALDVQENNVDIKSSAIADSSIRVDVALLDKLMNLVGELVLARNQLLQSDGRFDAAAHTGTTQRLNLITTELQEGVMKTRMQPIGNVWNKFPRVVRDLAQACGKQVVLEMAGAETELDKTIIEAIKDPLTHIVRNAVDHGVETPIERVRHGKSPEGRLIIRAFHEGGKVNIEIRDDGRGIDPEAIKAKAISMGAVRADAAAQMSDREALHLIFHAGLSTAKTVTNVSGRGVGMDVVRTNIERIGGSLEVSSVVGNGTTLRIKIPLTLAIIPGLIVTTGGSRFVIPQVNLLELVRLEGADAVARIERVYDAPVLRLRGRLLPLITLTEALGVDRHCGKSTDDVTNIVVVQAEGTAFGVIVDAINDTEEIVVKPLSVQLKGIAAFAGATIMGDGRVALILDVHGLAQSRGLLARGDRQAESRVDQRAQEAHSQQLLLVAVDDTHIVAFPLDAIARLEEIRSSQIEWTGSQEVVQYRKRILPVVRLDEMLEGIIPSLGRAESMPLIVYEDSTRSIGFAVQRILDVVAVEMDTVGASGTGMVARTAVIQGRVTDVLDVQSLLATLDGRLPASLDTVHHDEAAHA</sequence>
<dbReference type="InterPro" id="IPR008207">
    <property type="entry name" value="Sig_transdc_His_kin_Hpt_dom"/>
</dbReference>
<dbReference type="PROSITE" id="PS50851">
    <property type="entry name" value="CHEW"/>
    <property type="match status" value="2"/>
</dbReference>
<dbReference type="CDD" id="cd16916">
    <property type="entry name" value="HATPase_CheA-like"/>
    <property type="match status" value="1"/>
</dbReference>
<comment type="catalytic activity">
    <reaction evidence="1">
        <text>ATP + protein L-histidine = ADP + protein N-phospho-L-histidine.</text>
        <dbReference type="EC" id="2.7.13.3"/>
    </reaction>
</comment>
<dbReference type="InterPro" id="IPR005467">
    <property type="entry name" value="His_kinase_dom"/>
</dbReference>
<dbReference type="InterPro" id="IPR037257">
    <property type="entry name" value="T2SS_E_N_sf"/>
</dbReference>
<dbReference type="SUPFAM" id="SSF50341">
    <property type="entry name" value="CheW-like"/>
    <property type="match status" value="2"/>
</dbReference>
<dbReference type="CDD" id="cd00088">
    <property type="entry name" value="HPT"/>
    <property type="match status" value="1"/>
</dbReference>
<evidence type="ECO:0000256" key="2">
    <source>
        <dbReference type="ARBA" id="ARBA00012438"/>
    </source>
</evidence>
<dbReference type="GO" id="GO:0005737">
    <property type="term" value="C:cytoplasm"/>
    <property type="evidence" value="ECO:0007669"/>
    <property type="project" value="InterPro"/>
</dbReference>
<dbReference type="InterPro" id="IPR003594">
    <property type="entry name" value="HATPase_dom"/>
</dbReference>
<feature type="domain" description="HPt" evidence="9">
    <location>
        <begin position="3"/>
        <end position="107"/>
    </location>
</feature>
<dbReference type="SUPFAM" id="SSF47384">
    <property type="entry name" value="Homodimeric domain of signal transducing histidine kinase"/>
    <property type="match status" value="1"/>
</dbReference>
<dbReference type="Gene3D" id="2.40.50.180">
    <property type="entry name" value="CheA-289, Domain 4"/>
    <property type="match status" value="1"/>
</dbReference>
<protein>
    <recommendedName>
        <fullName evidence="2">histidine kinase</fullName>
        <ecNumber evidence="2">2.7.13.3</ecNumber>
    </recommendedName>
</protein>
<feature type="domain" description="CheW-like" evidence="8">
    <location>
        <begin position="473"/>
        <end position="613"/>
    </location>
</feature>
<feature type="domain" description="CheW-like" evidence="8">
    <location>
        <begin position="634"/>
        <end position="767"/>
    </location>
</feature>
<accession>A0A6M4IUX0</accession>
<evidence type="ECO:0000313" key="11">
    <source>
        <dbReference type="Proteomes" id="UP000500938"/>
    </source>
</evidence>
<dbReference type="PANTHER" id="PTHR43395:SF1">
    <property type="entry name" value="CHEMOTAXIS PROTEIN CHEA"/>
    <property type="match status" value="1"/>
</dbReference>
<dbReference type="Gene3D" id="3.30.565.10">
    <property type="entry name" value="Histidine kinase-like ATPase, C-terminal domain"/>
    <property type="match status" value="1"/>
</dbReference>
<evidence type="ECO:0000256" key="6">
    <source>
        <dbReference type="PROSITE-ProRule" id="PRU00110"/>
    </source>
</evidence>
<dbReference type="FunFam" id="3.30.565.10:FF:000016">
    <property type="entry name" value="Chemotaxis protein CheA, putative"/>
    <property type="match status" value="1"/>
</dbReference>
<dbReference type="SUPFAM" id="SSF55874">
    <property type="entry name" value="ATPase domain of HSP90 chaperone/DNA topoisomerase II/histidine kinase"/>
    <property type="match status" value="1"/>
</dbReference>
<dbReference type="Gene3D" id="1.10.287.560">
    <property type="entry name" value="Histidine kinase CheA-like, homodimeric domain"/>
    <property type="match status" value="1"/>
</dbReference>
<dbReference type="PRINTS" id="PR00344">
    <property type="entry name" value="BCTRLSENSOR"/>
</dbReference>
<dbReference type="SMART" id="SM00260">
    <property type="entry name" value="CheW"/>
    <property type="match status" value="2"/>
</dbReference>
<dbReference type="InterPro" id="IPR004105">
    <property type="entry name" value="CheA-like_dim"/>
</dbReference>
<dbReference type="PROSITE" id="PS50109">
    <property type="entry name" value="HIS_KIN"/>
    <property type="match status" value="1"/>
</dbReference>
<organism evidence="10 11">
    <name type="scientific">Gemmatimonas groenlandica</name>
    <dbReference type="NCBI Taxonomy" id="2732249"/>
    <lineage>
        <taxon>Bacteria</taxon>
        <taxon>Pseudomonadati</taxon>
        <taxon>Gemmatimonadota</taxon>
        <taxon>Gemmatimonadia</taxon>
        <taxon>Gemmatimonadales</taxon>
        <taxon>Gemmatimonadaceae</taxon>
        <taxon>Gemmatimonas</taxon>
    </lineage>
</organism>
<evidence type="ECO:0000259" key="8">
    <source>
        <dbReference type="PROSITE" id="PS50851"/>
    </source>
</evidence>
<feature type="modified residue" description="Phosphohistidine" evidence="6">
    <location>
        <position position="50"/>
    </location>
</feature>
<dbReference type="SUPFAM" id="SSF47226">
    <property type="entry name" value="Histidine-containing phosphotransfer domain, HPT domain"/>
    <property type="match status" value="1"/>
</dbReference>
<dbReference type="Pfam" id="PF01627">
    <property type="entry name" value="Hpt"/>
    <property type="match status" value="1"/>
</dbReference>
<dbReference type="Pfam" id="PF02895">
    <property type="entry name" value="H-kinase_dim"/>
    <property type="match status" value="1"/>
</dbReference>
<dbReference type="KEGG" id="ggr:HKW67_10815"/>
<dbReference type="EMBL" id="CP053085">
    <property type="protein sequence ID" value="QJR35961.1"/>
    <property type="molecule type" value="Genomic_DNA"/>
</dbReference>
<evidence type="ECO:0000256" key="1">
    <source>
        <dbReference type="ARBA" id="ARBA00000085"/>
    </source>
</evidence>
<dbReference type="InterPro" id="IPR037006">
    <property type="entry name" value="CheA-like_homodim_sf"/>
</dbReference>
<dbReference type="Proteomes" id="UP000500938">
    <property type="component" value="Chromosome"/>
</dbReference>
<dbReference type="InterPro" id="IPR036061">
    <property type="entry name" value="CheW-like_dom_sf"/>
</dbReference>
<dbReference type="InterPro" id="IPR036890">
    <property type="entry name" value="HATPase_C_sf"/>
</dbReference>
<evidence type="ECO:0000259" key="9">
    <source>
        <dbReference type="PROSITE" id="PS50894"/>
    </source>
</evidence>
<dbReference type="Pfam" id="PF02518">
    <property type="entry name" value="HATPase_c"/>
    <property type="match status" value="1"/>
</dbReference>
<keyword evidence="4" id="KW-0808">Transferase</keyword>
<feature type="domain" description="Histidine kinase" evidence="7">
    <location>
        <begin position="266"/>
        <end position="471"/>
    </location>
</feature>
<name>A0A6M4IUX0_9BACT</name>
<keyword evidence="3 6" id="KW-0597">Phosphoprotein</keyword>
<evidence type="ECO:0000256" key="4">
    <source>
        <dbReference type="ARBA" id="ARBA00022679"/>
    </source>
</evidence>
<dbReference type="SMART" id="SM00387">
    <property type="entry name" value="HATPase_c"/>
    <property type="match status" value="1"/>
</dbReference>
<dbReference type="InterPro" id="IPR036641">
    <property type="entry name" value="HPT_dom_sf"/>
</dbReference>
<proteinExistence type="predicted"/>
<keyword evidence="5" id="KW-0418">Kinase</keyword>
<dbReference type="AlphaFoldDB" id="A0A6M4IUX0"/>
<dbReference type="RefSeq" id="WP_171225392.1">
    <property type="nucleotide sequence ID" value="NZ_CP053085.1"/>
</dbReference>
<dbReference type="PANTHER" id="PTHR43395">
    <property type="entry name" value="SENSOR HISTIDINE KINASE CHEA"/>
    <property type="match status" value="1"/>
</dbReference>
<reference evidence="10 11" key="1">
    <citation type="submission" date="2020-05" db="EMBL/GenBank/DDBJ databases">
        <title>Complete genome sequence of Gemmatimonas greenlandica TET16.</title>
        <authorList>
            <person name="Zeng Y."/>
        </authorList>
    </citation>
    <scope>NUCLEOTIDE SEQUENCE [LARGE SCALE GENOMIC DNA]</scope>
    <source>
        <strain evidence="10 11">TET16</strain>
    </source>
</reference>
<dbReference type="GO" id="GO:0000155">
    <property type="term" value="F:phosphorelay sensor kinase activity"/>
    <property type="evidence" value="ECO:0007669"/>
    <property type="project" value="InterPro"/>
</dbReference>
<keyword evidence="11" id="KW-1185">Reference proteome</keyword>
<dbReference type="SUPFAM" id="SSF160246">
    <property type="entry name" value="EspE N-terminal domain-like"/>
    <property type="match status" value="1"/>
</dbReference>
<evidence type="ECO:0000256" key="3">
    <source>
        <dbReference type="ARBA" id="ARBA00022553"/>
    </source>
</evidence>
<gene>
    <name evidence="10" type="ORF">HKW67_10815</name>
</gene>
<dbReference type="GO" id="GO:0006935">
    <property type="term" value="P:chemotaxis"/>
    <property type="evidence" value="ECO:0007669"/>
    <property type="project" value="InterPro"/>
</dbReference>
<evidence type="ECO:0000259" key="7">
    <source>
        <dbReference type="PROSITE" id="PS50109"/>
    </source>
</evidence>
<dbReference type="Pfam" id="PF01584">
    <property type="entry name" value="CheW"/>
    <property type="match status" value="2"/>
</dbReference>
<dbReference type="EC" id="2.7.13.3" evidence="2"/>
<dbReference type="InterPro" id="IPR004358">
    <property type="entry name" value="Sig_transdc_His_kin-like_C"/>
</dbReference>
<dbReference type="InterPro" id="IPR036097">
    <property type="entry name" value="HisK_dim/P_sf"/>
</dbReference>
<dbReference type="SMART" id="SM00073">
    <property type="entry name" value="HPT"/>
    <property type="match status" value="1"/>
</dbReference>
<dbReference type="PROSITE" id="PS50894">
    <property type="entry name" value="HPT"/>
    <property type="match status" value="1"/>
</dbReference>
<dbReference type="Gene3D" id="2.30.30.40">
    <property type="entry name" value="SH3 Domains"/>
    <property type="match status" value="1"/>
</dbReference>